<organism evidence="3 4">
    <name type="scientific">Tetradesmus obliquus</name>
    <name type="common">Green alga</name>
    <name type="synonym">Acutodesmus obliquus</name>
    <dbReference type="NCBI Taxonomy" id="3088"/>
    <lineage>
        <taxon>Eukaryota</taxon>
        <taxon>Viridiplantae</taxon>
        <taxon>Chlorophyta</taxon>
        <taxon>core chlorophytes</taxon>
        <taxon>Chlorophyceae</taxon>
        <taxon>CS clade</taxon>
        <taxon>Sphaeropleales</taxon>
        <taxon>Scenedesmaceae</taxon>
        <taxon>Tetradesmus</taxon>
    </lineage>
</organism>
<comment type="similarity">
    <text evidence="1">Belongs to the PET191 family.</text>
</comment>
<dbReference type="InterPro" id="IPR018793">
    <property type="entry name" value="Cyt_c_oxidase_assmbl_Pet191"/>
</dbReference>
<evidence type="ECO:0000313" key="4">
    <source>
        <dbReference type="Proteomes" id="UP000256970"/>
    </source>
</evidence>
<dbReference type="Pfam" id="PF10203">
    <property type="entry name" value="Pet191_N"/>
    <property type="match status" value="1"/>
</dbReference>
<gene>
    <name evidence="3" type="ORF">BQ4739_LOCUS14604</name>
</gene>
<dbReference type="GO" id="GO:0005739">
    <property type="term" value="C:mitochondrion"/>
    <property type="evidence" value="ECO:0007669"/>
    <property type="project" value="TreeGrafter"/>
</dbReference>
<protein>
    <recommendedName>
        <fullName evidence="5">Cytochrome c oxidase assembly factor 5</fullName>
    </recommendedName>
</protein>
<evidence type="ECO:0000313" key="3">
    <source>
        <dbReference type="EMBL" id="SZX74316.1"/>
    </source>
</evidence>
<dbReference type="PANTHER" id="PTHR28627">
    <property type="entry name" value="CYTOCHROME C OXIDASE ASSEMBLY FACTOR 5"/>
    <property type="match status" value="1"/>
</dbReference>
<dbReference type="Proteomes" id="UP000256970">
    <property type="component" value="Unassembled WGS sequence"/>
</dbReference>
<sequence length="67" mass="7603">MSTSCSGLITKYVDCLRQTACYREKKKTVTQCAEELPEECDSLRYALFACKRGQVDARSRIQGNKGY</sequence>
<reference evidence="3 4" key="1">
    <citation type="submission" date="2016-10" db="EMBL/GenBank/DDBJ databases">
        <authorList>
            <person name="Cai Z."/>
        </authorList>
    </citation>
    <scope>NUCLEOTIDE SEQUENCE [LARGE SCALE GENOMIC DNA]</scope>
</reference>
<dbReference type="GO" id="GO:0033617">
    <property type="term" value="P:mitochondrial respiratory chain complex IV assembly"/>
    <property type="evidence" value="ECO:0007669"/>
    <property type="project" value="TreeGrafter"/>
</dbReference>
<evidence type="ECO:0008006" key="5">
    <source>
        <dbReference type="Google" id="ProtNLM"/>
    </source>
</evidence>
<keyword evidence="4" id="KW-1185">Reference proteome</keyword>
<dbReference type="EMBL" id="FNXT01001211">
    <property type="protein sequence ID" value="SZX74316.1"/>
    <property type="molecule type" value="Genomic_DNA"/>
</dbReference>
<dbReference type="PANTHER" id="PTHR28627:SF1">
    <property type="entry name" value="CYTOCHROME C OXIDASE ASSEMBLY FACTOR 5"/>
    <property type="match status" value="1"/>
</dbReference>
<evidence type="ECO:0000256" key="2">
    <source>
        <dbReference type="ARBA" id="ARBA00023157"/>
    </source>
</evidence>
<dbReference type="STRING" id="3088.A0A383WC86"/>
<proteinExistence type="inferred from homology"/>
<dbReference type="AlphaFoldDB" id="A0A383WC86"/>
<evidence type="ECO:0000256" key="1">
    <source>
        <dbReference type="ARBA" id="ARBA00007785"/>
    </source>
</evidence>
<name>A0A383WC86_TETOB</name>
<keyword evidence="2" id="KW-1015">Disulfide bond</keyword>
<accession>A0A383WC86</accession>
<dbReference type="OrthoDB" id="282149at2759"/>